<evidence type="ECO:0000256" key="1">
    <source>
        <dbReference type="SAM" id="SignalP"/>
    </source>
</evidence>
<dbReference type="RefSeq" id="WP_210059153.1">
    <property type="nucleotide sequence ID" value="NZ_BAAAMH010000011.1"/>
</dbReference>
<dbReference type="SUPFAM" id="SSF63829">
    <property type="entry name" value="Calcium-dependent phosphotriesterase"/>
    <property type="match status" value="1"/>
</dbReference>
<keyword evidence="1" id="KW-0732">Signal</keyword>
<reference evidence="2 3" key="1">
    <citation type="submission" date="2021-03" db="EMBL/GenBank/DDBJ databases">
        <title>Sequencing the genomes of 1000 actinobacteria strains.</title>
        <authorList>
            <person name="Klenk H.-P."/>
        </authorList>
    </citation>
    <scope>NUCLEOTIDE SEQUENCE [LARGE SCALE GENOMIC DNA]</scope>
    <source>
        <strain evidence="2 3">DSM 12936</strain>
    </source>
</reference>
<dbReference type="InterPro" id="IPR011042">
    <property type="entry name" value="6-blade_b-propeller_TolB-like"/>
</dbReference>
<comment type="caution">
    <text evidence="2">The sequence shown here is derived from an EMBL/GenBank/DDBJ whole genome shotgun (WGS) entry which is preliminary data.</text>
</comment>
<dbReference type="Proteomes" id="UP000758168">
    <property type="component" value="Unassembled WGS sequence"/>
</dbReference>
<dbReference type="NCBIfam" id="NF033206">
    <property type="entry name" value="ScyE_fam"/>
    <property type="match status" value="1"/>
</dbReference>
<keyword evidence="3" id="KW-1185">Reference proteome</keyword>
<evidence type="ECO:0000313" key="3">
    <source>
        <dbReference type="Proteomes" id="UP000758168"/>
    </source>
</evidence>
<proteinExistence type="predicted"/>
<organism evidence="2 3">
    <name type="scientific">Microlunatus capsulatus</name>
    <dbReference type="NCBI Taxonomy" id="99117"/>
    <lineage>
        <taxon>Bacteria</taxon>
        <taxon>Bacillati</taxon>
        <taxon>Actinomycetota</taxon>
        <taxon>Actinomycetes</taxon>
        <taxon>Propionibacteriales</taxon>
        <taxon>Propionibacteriaceae</taxon>
        <taxon>Microlunatus</taxon>
    </lineage>
</organism>
<dbReference type="EMBL" id="JAGIOB010000001">
    <property type="protein sequence ID" value="MBP2419059.1"/>
    <property type="molecule type" value="Genomic_DNA"/>
</dbReference>
<dbReference type="InterPro" id="IPR048031">
    <property type="entry name" value="ScyD/ScyE-like"/>
</dbReference>
<accession>A0ABS4ZDF5</accession>
<dbReference type="Gene3D" id="2.120.10.30">
    <property type="entry name" value="TolB, C-terminal domain"/>
    <property type="match status" value="1"/>
</dbReference>
<feature type="chain" id="PRO_5047251589" description="ScyD/ScyE family protein" evidence="1">
    <location>
        <begin position="32"/>
        <end position="373"/>
    </location>
</feature>
<name>A0ABS4ZDF5_9ACTN</name>
<protein>
    <recommendedName>
        <fullName evidence="4">ScyD/ScyE family protein</fullName>
    </recommendedName>
</protein>
<sequence>MDLRPGRRAAAASLSLLTGLGALGLAPAADARDHGHGSSGGLEVVATGLDNPRHLDISGGALYVAEAGVGGAGPCFAGAEGDTCYGATGAITRVRHGRQTRVVTGLPSAADPGTGGGAVGPSDLVVRGHRYTVALGLGADPGERAGQPRGIRLLGTVATGRLGSAGLRVVADVGGYEARVNPDGTDLDTNPVALLPRGGRTYVVDAGGNALLRLGRHGGIRTTAVFPSVVTPVPGGVVDMDAVPTAVAQGPDGALYVSQLTGFPFPVGAASIWRVVPGQAPTRYATGLTNVTDLAFDRDGSLYVVQVTDQGLAAEAPPLGSVVRVPRGGGAAHTTVRGGLLLPYGIALHHGSAYVTTGSALADAGQVVRIPLR</sequence>
<evidence type="ECO:0000313" key="2">
    <source>
        <dbReference type="EMBL" id="MBP2419059.1"/>
    </source>
</evidence>
<evidence type="ECO:0008006" key="4">
    <source>
        <dbReference type="Google" id="ProtNLM"/>
    </source>
</evidence>
<feature type="signal peptide" evidence="1">
    <location>
        <begin position="1"/>
        <end position="31"/>
    </location>
</feature>
<gene>
    <name evidence="2" type="ORF">JOF54_003981</name>
</gene>